<evidence type="ECO:0000256" key="1">
    <source>
        <dbReference type="ARBA" id="ARBA00004613"/>
    </source>
</evidence>
<dbReference type="PROSITE" id="PS50049">
    <property type="entry name" value="THD_2"/>
    <property type="match status" value="1"/>
</dbReference>
<dbReference type="InterPro" id="IPR006052">
    <property type="entry name" value="TNF_dom"/>
</dbReference>
<evidence type="ECO:0000256" key="3">
    <source>
        <dbReference type="ARBA" id="ARBA00022514"/>
    </source>
</evidence>
<dbReference type="InterPro" id="IPR051748">
    <property type="entry name" value="TNF_Ligand_Superfamily"/>
</dbReference>
<comment type="subcellular location">
    <subcellularLocation>
        <location evidence="1">Secreted</location>
    </subcellularLocation>
</comment>
<proteinExistence type="evidence at transcript level"/>
<evidence type="ECO:0000256" key="2">
    <source>
        <dbReference type="ARBA" id="ARBA00008670"/>
    </source>
</evidence>
<dbReference type="PANTHER" id="PTHR15151">
    <property type="entry name" value="PROTEIN EIGER"/>
    <property type="match status" value="1"/>
</dbReference>
<protein>
    <submittedName>
        <fullName evidence="10">TNFSF13b</fullName>
    </submittedName>
</protein>
<sequence>MKSIECLHMIRQKYDSVEPLQKCVIISAVLLFAALVSCCLAAASLYQVIKVKAELKALQEKLDCNKRSAEQVSLPVSGDKSRDDTQQQEEKQKIAGTSLEDRWMPYSQENPMTRSAIRTRRAALPSEGHDTSGLQDTRASAQVLQPCLQLIADGAGSKNDAKNLQTEGSTRVPWHLSFKRGNALNKQENKILVLEAGHYFVYSQVWYTDSTFTMGHFIQRKKASLVGDEASVVILFRCIQSMPSKYPNNSCYTAGIAKLEEGDVLDLLIPRVNANISLFGDATFFGAIKLL</sequence>
<keyword evidence="8" id="KW-1133">Transmembrane helix</keyword>
<keyword evidence="8" id="KW-0812">Transmembrane</keyword>
<dbReference type="InterPro" id="IPR008983">
    <property type="entry name" value="Tumour_necrosis_fac-like_dom"/>
</dbReference>
<evidence type="ECO:0000256" key="7">
    <source>
        <dbReference type="SAM" id="MobiDB-lite"/>
    </source>
</evidence>
<dbReference type="GO" id="GO:0005164">
    <property type="term" value="F:tumor necrosis factor receptor binding"/>
    <property type="evidence" value="ECO:0007669"/>
    <property type="project" value="InterPro"/>
</dbReference>
<dbReference type="Gene3D" id="2.60.120.40">
    <property type="match status" value="1"/>
</dbReference>
<feature type="region of interest" description="Disordered" evidence="7">
    <location>
        <begin position="73"/>
        <end position="96"/>
    </location>
</feature>
<gene>
    <name evidence="10" type="primary">TNFSF13b</name>
</gene>
<dbReference type="GO" id="GO:0005125">
    <property type="term" value="F:cytokine activity"/>
    <property type="evidence" value="ECO:0007669"/>
    <property type="project" value="UniProtKB-KW"/>
</dbReference>
<comment type="similarity">
    <text evidence="2">Belongs to the tumor necrosis factor family.</text>
</comment>
<dbReference type="GO" id="GO:0006955">
    <property type="term" value="P:immune response"/>
    <property type="evidence" value="ECO:0007669"/>
    <property type="project" value="InterPro"/>
</dbReference>
<feature type="compositionally biased region" description="Basic and acidic residues" evidence="7">
    <location>
        <begin position="79"/>
        <end position="96"/>
    </location>
</feature>
<feature type="transmembrane region" description="Helical" evidence="8">
    <location>
        <begin position="24"/>
        <end position="46"/>
    </location>
</feature>
<evidence type="ECO:0000313" key="10">
    <source>
        <dbReference type="EMBL" id="QIE07168.1"/>
    </source>
</evidence>
<evidence type="ECO:0000256" key="6">
    <source>
        <dbReference type="ARBA" id="ARBA00023180"/>
    </source>
</evidence>
<feature type="domain" description="THD" evidence="9">
    <location>
        <begin position="146"/>
        <end position="290"/>
    </location>
</feature>
<keyword evidence="3" id="KW-0202">Cytokine</keyword>
<evidence type="ECO:0000259" key="9">
    <source>
        <dbReference type="PROSITE" id="PS50049"/>
    </source>
</evidence>
<name>A0A6G6CWC7_LEPPA</name>
<organism evidence="10">
    <name type="scientific">Lepidosiren paradoxus</name>
    <name type="common">South American lungfish</name>
    <dbReference type="NCBI Taxonomy" id="7883"/>
    <lineage>
        <taxon>Eukaryota</taxon>
        <taxon>Metazoa</taxon>
        <taxon>Chordata</taxon>
        <taxon>Craniata</taxon>
        <taxon>Vertebrata</taxon>
        <taxon>Euteleostomi</taxon>
        <taxon>Dipnomorpha</taxon>
        <taxon>Ceratodontiformes</taxon>
        <taxon>Lepidosirenoidei</taxon>
        <taxon>Lepidosirenidae</taxon>
        <taxon>Lepidosiren</taxon>
    </lineage>
</organism>
<keyword evidence="4" id="KW-0964">Secreted</keyword>
<evidence type="ECO:0000256" key="4">
    <source>
        <dbReference type="ARBA" id="ARBA00022525"/>
    </source>
</evidence>
<reference evidence="10" key="1">
    <citation type="submission" date="2019-10" db="EMBL/GenBank/DDBJ databases">
        <authorList>
            <person name="Heimroth R.D."/>
        </authorList>
    </citation>
    <scope>NUCLEOTIDE SEQUENCE</scope>
</reference>
<dbReference type="Pfam" id="PF00229">
    <property type="entry name" value="TNF"/>
    <property type="match status" value="1"/>
</dbReference>
<dbReference type="SUPFAM" id="SSF49842">
    <property type="entry name" value="TNF-like"/>
    <property type="match status" value="1"/>
</dbReference>
<keyword evidence="8" id="KW-0472">Membrane</keyword>
<dbReference type="AlphaFoldDB" id="A0A6G6CWC7"/>
<keyword evidence="6" id="KW-0325">Glycoprotein</keyword>
<dbReference type="GO" id="GO:0030890">
    <property type="term" value="P:positive regulation of B cell proliferation"/>
    <property type="evidence" value="ECO:0007669"/>
    <property type="project" value="TreeGrafter"/>
</dbReference>
<dbReference type="GO" id="GO:0016020">
    <property type="term" value="C:membrane"/>
    <property type="evidence" value="ECO:0007669"/>
    <property type="project" value="InterPro"/>
</dbReference>
<keyword evidence="5" id="KW-1015">Disulfide bond</keyword>
<accession>A0A6G6CWC7</accession>
<dbReference type="PANTHER" id="PTHR15151:SF24">
    <property type="entry name" value="A PROLIFERATION-INDUCING LIGAND-LIKE PROTEIN-RELATED"/>
    <property type="match status" value="1"/>
</dbReference>
<dbReference type="EMBL" id="MN536225">
    <property type="protein sequence ID" value="QIE07168.1"/>
    <property type="molecule type" value="mRNA"/>
</dbReference>
<evidence type="ECO:0000256" key="8">
    <source>
        <dbReference type="SAM" id="Phobius"/>
    </source>
</evidence>
<evidence type="ECO:0000256" key="5">
    <source>
        <dbReference type="ARBA" id="ARBA00023157"/>
    </source>
</evidence>
<dbReference type="GO" id="GO:0005615">
    <property type="term" value="C:extracellular space"/>
    <property type="evidence" value="ECO:0007669"/>
    <property type="project" value="UniProtKB-KW"/>
</dbReference>